<dbReference type="AlphaFoldDB" id="A0A0C9SRC3"/>
<reference evidence="2 3" key="1">
    <citation type="submission" date="2014-06" db="EMBL/GenBank/DDBJ databases">
        <authorList>
            <consortium name="DOE Joint Genome Institute"/>
            <person name="Kuo A."/>
            <person name="Kohler A."/>
            <person name="Nagy L.G."/>
            <person name="Floudas D."/>
            <person name="Copeland A."/>
            <person name="Barry K.W."/>
            <person name="Cichocki N."/>
            <person name="Veneault-Fourrey C."/>
            <person name="LaButti K."/>
            <person name="Lindquist E.A."/>
            <person name="Lipzen A."/>
            <person name="Lundell T."/>
            <person name="Morin E."/>
            <person name="Murat C."/>
            <person name="Sun H."/>
            <person name="Tunlid A."/>
            <person name="Henrissat B."/>
            <person name="Grigoriev I.V."/>
            <person name="Hibbett D.S."/>
            <person name="Martin F."/>
            <person name="Nordberg H.P."/>
            <person name="Cantor M.N."/>
            <person name="Hua S.X."/>
        </authorList>
    </citation>
    <scope>NUCLEOTIDE SEQUENCE [LARGE SCALE GENOMIC DNA]</scope>
    <source>
        <strain evidence="2 3">ATCC 200175</strain>
    </source>
</reference>
<evidence type="ECO:0000259" key="1">
    <source>
        <dbReference type="Pfam" id="PF20231"/>
    </source>
</evidence>
<organism evidence="2 3">
    <name type="scientific">Paxillus involutus ATCC 200175</name>
    <dbReference type="NCBI Taxonomy" id="664439"/>
    <lineage>
        <taxon>Eukaryota</taxon>
        <taxon>Fungi</taxon>
        <taxon>Dikarya</taxon>
        <taxon>Basidiomycota</taxon>
        <taxon>Agaricomycotina</taxon>
        <taxon>Agaricomycetes</taxon>
        <taxon>Agaricomycetidae</taxon>
        <taxon>Boletales</taxon>
        <taxon>Paxilineae</taxon>
        <taxon>Paxillaceae</taxon>
        <taxon>Paxillus</taxon>
    </lineage>
</organism>
<dbReference type="Pfam" id="PF20231">
    <property type="entry name" value="DUF6589"/>
    <property type="match status" value="1"/>
</dbReference>
<sequence>MRDVIELRPKETGIYVSKPGFRRMHQLVGHAGVCRRLDCWGVHIKNKTGFVSLDAFAASQPSLQDLQEMVDEIMHIYIATHRLQRMRNKPEKEWDLQHENALLLNKYFLLYEELSYAMNHSDIGHVETCIVSWIPILKAIGKHKYASHMTNFLLNMHFVYPSGLKCAICYYILVNPTGQQMKWRAVDWCVELNNLFTKVKNRGKGSNRSIDQIILESPLMQVYKNVQGIVQKIFDLTHLTTNHAATDMSKMFAKLRDKLSLT</sequence>
<evidence type="ECO:0000313" key="2">
    <source>
        <dbReference type="EMBL" id="KIJ10329.1"/>
    </source>
</evidence>
<dbReference type="EMBL" id="KN819409">
    <property type="protein sequence ID" value="KIJ10329.1"/>
    <property type="molecule type" value="Genomic_DNA"/>
</dbReference>
<evidence type="ECO:0000313" key="3">
    <source>
        <dbReference type="Proteomes" id="UP000053647"/>
    </source>
</evidence>
<keyword evidence="3" id="KW-1185">Reference proteome</keyword>
<name>A0A0C9SRC3_PAXIN</name>
<proteinExistence type="predicted"/>
<reference evidence="3" key="2">
    <citation type="submission" date="2015-01" db="EMBL/GenBank/DDBJ databases">
        <title>Evolutionary Origins and Diversification of the Mycorrhizal Mutualists.</title>
        <authorList>
            <consortium name="DOE Joint Genome Institute"/>
            <consortium name="Mycorrhizal Genomics Consortium"/>
            <person name="Kohler A."/>
            <person name="Kuo A."/>
            <person name="Nagy L.G."/>
            <person name="Floudas D."/>
            <person name="Copeland A."/>
            <person name="Barry K.W."/>
            <person name="Cichocki N."/>
            <person name="Veneault-Fourrey C."/>
            <person name="LaButti K."/>
            <person name="Lindquist E.A."/>
            <person name="Lipzen A."/>
            <person name="Lundell T."/>
            <person name="Morin E."/>
            <person name="Murat C."/>
            <person name="Riley R."/>
            <person name="Ohm R."/>
            <person name="Sun H."/>
            <person name="Tunlid A."/>
            <person name="Henrissat B."/>
            <person name="Grigoriev I.V."/>
            <person name="Hibbett D.S."/>
            <person name="Martin F."/>
        </authorList>
    </citation>
    <scope>NUCLEOTIDE SEQUENCE [LARGE SCALE GENOMIC DNA]</scope>
    <source>
        <strain evidence="3">ATCC 200175</strain>
    </source>
</reference>
<dbReference type="InterPro" id="IPR046496">
    <property type="entry name" value="DUF6589"/>
</dbReference>
<accession>A0A0C9SRC3</accession>
<dbReference type="Proteomes" id="UP000053647">
    <property type="component" value="Unassembled WGS sequence"/>
</dbReference>
<protein>
    <recommendedName>
        <fullName evidence="1">DUF6589 domain-containing protein</fullName>
    </recommendedName>
</protein>
<gene>
    <name evidence="2" type="ORF">PAXINDRAFT_157655</name>
</gene>
<dbReference type="OrthoDB" id="4743193at2759"/>
<feature type="domain" description="DUF6589" evidence="1">
    <location>
        <begin position="15"/>
        <end position="243"/>
    </location>
</feature>
<dbReference type="HOGENOM" id="CLU_009487_6_0_1"/>